<name>A0A9N9UX83_9HYPO</name>
<dbReference type="EMBL" id="CABFNO020001568">
    <property type="protein sequence ID" value="CAH0005096.1"/>
    <property type="molecule type" value="Genomic_DNA"/>
</dbReference>
<dbReference type="OrthoDB" id="5142200at2759"/>
<reference evidence="2" key="1">
    <citation type="submission" date="2021-10" db="EMBL/GenBank/DDBJ databases">
        <authorList>
            <person name="Piombo E."/>
        </authorList>
    </citation>
    <scope>NUCLEOTIDE SEQUENCE</scope>
</reference>
<dbReference type="AlphaFoldDB" id="A0A9N9UX83"/>
<keyword evidence="1" id="KW-0472">Membrane</keyword>
<evidence type="ECO:0000313" key="3">
    <source>
        <dbReference type="Proteomes" id="UP000754883"/>
    </source>
</evidence>
<feature type="transmembrane region" description="Helical" evidence="1">
    <location>
        <begin position="115"/>
        <end position="134"/>
    </location>
</feature>
<keyword evidence="1" id="KW-0812">Transmembrane</keyword>
<accession>A0A9N9UX83</accession>
<evidence type="ECO:0000256" key="1">
    <source>
        <dbReference type="SAM" id="Phobius"/>
    </source>
</evidence>
<organism evidence="2 3">
    <name type="scientific">Clonostachys byssicola</name>
    <dbReference type="NCBI Taxonomy" id="160290"/>
    <lineage>
        <taxon>Eukaryota</taxon>
        <taxon>Fungi</taxon>
        <taxon>Dikarya</taxon>
        <taxon>Ascomycota</taxon>
        <taxon>Pezizomycotina</taxon>
        <taxon>Sordariomycetes</taxon>
        <taxon>Hypocreomycetidae</taxon>
        <taxon>Hypocreales</taxon>
        <taxon>Bionectriaceae</taxon>
        <taxon>Clonostachys</taxon>
    </lineage>
</organism>
<keyword evidence="3" id="KW-1185">Reference proteome</keyword>
<keyword evidence="1" id="KW-1133">Transmembrane helix</keyword>
<dbReference type="Proteomes" id="UP000754883">
    <property type="component" value="Unassembled WGS sequence"/>
</dbReference>
<protein>
    <submittedName>
        <fullName evidence="2">Uncharacterized protein</fullName>
    </submittedName>
</protein>
<sequence length="135" mass="14787">MSSLFQQRAPEGCRSDAYPSGIDNTFNPELKFAWTAWTNGTEIAVRACCEDSPIIVYKECWLTCELPDSIQKNITEDVSAAMAFSRCVNLNWPENTGRPTLSFGGTRSGPAMPSAAVPNLGHLMLLVLGLLCLMR</sequence>
<evidence type="ECO:0000313" key="2">
    <source>
        <dbReference type="EMBL" id="CAH0005096.1"/>
    </source>
</evidence>
<proteinExistence type="predicted"/>
<comment type="caution">
    <text evidence="2">The sequence shown here is derived from an EMBL/GenBank/DDBJ whole genome shotgun (WGS) entry which is preliminary data.</text>
</comment>
<gene>
    <name evidence="2" type="ORF">CBYS24578_00005852</name>
</gene>